<gene>
    <name evidence="2" type="ORF">BKD30_08380</name>
</gene>
<evidence type="ECO:0000313" key="2">
    <source>
        <dbReference type="EMBL" id="OMH24468.1"/>
    </source>
</evidence>
<evidence type="ECO:0008006" key="4">
    <source>
        <dbReference type="Google" id="ProtNLM"/>
    </source>
</evidence>
<evidence type="ECO:0000313" key="3">
    <source>
        <dbReference type="Proteomes" id="UP000187085"/>
    </source>
</evidence>
<dbReference type="NCBIfam" id="NF041681">
    <property type="entry name" value="HGxxPAAW"/>
    <property type="match status" value="1"/>
</dbReference>
<dbReference type="RefSeq" id="WP_076703955.1">
    <property type="nucleotide sequence ID" value="NZ_MRDE01000055.1"/>
</dbReference>
<reference evidence="2 3" key="1">
    <citation type="submission" date="2016-12" db="EMBL/GenBank/DDBJ databases">
        <title>Draft genome of Tersicoccus phoenicis 1P05MA.</title>
        <authorList>
            <person name="Nakajima Y."/>
            <person name="Yoshizawa S."/>
            <person name="Nakamura K."/>
            <person name="Ogura Y."/>
            <person name="Hayashi T."/>
            <person name="Kogure K."/>
        </authorList>
    </citation>
    <scope>NUCLEOTIDE SEQUENCE [LARGE SCALE GENOMIC DNA]</scope>
    <source>
        <strain evidence="2 3">1p05MA</strain>
    </source>
</reference>
<organism evidence="2 3">
    <name type="scientific">Tersicoccus phoenicis</name>
    <dbReference type="NCBI Taxonomy" id="554083"/>
    <lineage>
        <taxon>Bacteria</taxon>
        <taxon>Bacillati</taxon>
        <taxon>Actinomycetota</taxon>
        <taxon>Actinomycetes</taxon>
        <taxon>Micrococcales</taxon>
        <taxon>Micrococcaceae</taxon>
        <taxon>Tersicoccus</taxon>
    </lineage>
</organism>
<dbReference type="EMBL" id="MRDE01000055">
    <property type="protein sequence ID" value="OMH24468.1"/>
    <property type="molecule type" value="Genomic_DNA"/>
</dbReference>
<evidence type="ECO:0000256" key="1">
    <source>
        <dbReference type="SAM" id="Phobius"/>
    </source>
</evidence>
<dbReference type="Proteomes" id="UP000187085">
    <property type="component" value="Unassembled WGS sequence"/>
</dbReference>
<keyword evidence="1" id="KW-1133">Transmembrane helix</keyword>
<feature type="transmembrane region" description="Helical" evidence="1">
    <location>
        <begin position="63"/>
        <end position="81"/>
    </location>
</feature>
<accession>A0A1R1LAD3</accession>
<sequence length="98" mass="10249">MSTGTHGRYEDTPLEEGVNSAHRKADLLPIGHGNSPAAWTCVGVMAFGVIVGCLAFVFANVPFFVVGVVIIVIGLIAGWLLRRAGYGVGGDKIKSNHA</sequence>
<dbReference type="STRING" id="554083.BKD30_08380"/>
<comment type="caution">
    <text evidence="2">The sequence shown here is derived from an EMBL/GenBank/DDBJ whole genome shotgun (WGS) entry which is preliminary data.</text>
</comment>
<keyword evidence="1" id="KW-0812">Transmembrane</keyword>
<keyword evidence="1" id="KW-0472">Membrane</keyword>
<protein>
    <recommendedName>
        <fullName evidence="4">DUF3040 domain-containing protein</fullName>
    </recommendedName>
</protein>
<feature type="transmembrane region" description="Helical" evidence="1">
    <location>
        <begin position="37"/>
        <end position="57"/>
    </location>
</feature>
<dbReference type="Pfam" id="PF20447">
    <property type="entry name" value="DUF6704"/>
    <property type="match status" value="1"/>
</dbReference>
<keyword evidence="3" id="KW-1185">Reference proteome</keyword>
<dbReference type="InterPro" id="IPR046550">
    <property type="entry name" value="DUF6704"/>
</dbReference>
<proteinExistence type="predicted"/>
<dbReference type="AlphaFoldDB" id="A0A1R1LAD3"/>
<name>A0A1R1LAD3_9MICC</name>